<name>A0ABR2LP01_9ASPA</name>
<protein>
    <recommendedName>
        <fullName evidence="3">Copper amine oxidase N2-terminal domain-containing protein</fullName>
    </recommendedName>
</protein>
<evidence type="ECO:0000256" key="2">
    <source>
        <dbReference type="SAM" id="SignalP"/>
    </source>
</evidence>
<reference evidence="4 5" key="1">
    <citation type="journal article" date="2022" name="Nat. Plants">
        <title>Genomes of leafy and leafless Platanthera orchids illuminate the evolution of mycoheterotrophy.</title>
        <authorList>
            <person name="Li M.H."/>
            <person name="Liu K.W."/>
            <person name="Li Z."/>
            <person name="Lu H.C."/>
            <person name="Ye Q.L."/>
            <person name="Zhang D."/>
            <person name="Wang J.Y."/>
            <person name="Li Y.F."/>
            <person name="Zhong Z.M."/>
            <person name="Liu X."/>
            <person name="Yu X."/>
            <person name="Liu D.K."/>
            <person name="Tu X.D."/>
            <person name="Liu B."/>
            <person name="Hao Y."/>
            <person name="Liao X.Y."/>
            <person name="Jiang Y.T."/>
            <person name="Sun W.H."/>
            <person name="Chen J."/>
            <person name="Chen Y.Q."/>
            <person name="Ai Y."/>
            <person name="Zhai J.W."/>
            <person name="Wu S.S."/>
            <person name="Zhou Z."/>
            <person name="Hsiao Y.Y."/>
            <person name="Wu W.L."/>
            <person name="Chen Y.Y."/>
            <person name="Lin Y.F."/>
            <person name="Hsu J.L."/>
            <person name="Li C.Y."/>
            <person name="Wang Z.W."/>
            <person name="Zhao X."/>
            <person name="Zhong W.Y."/>
            <person name="Ma X.K."/>
            <person name="Ma L."/>
            <person name="Huang J."/>
            <person name="Chen G.Z."/>
            <person name="Huang M.Z."/>
            <person name="Huang L."/>
            <person name="Peng D.H."/>
            <person name="Luo Y.B."/>
            <person name="Zou S.Q."/>
            <person name="Chen S.P."/>
            <person name="Lan S."/>
            <person name="Tsai W.C."/>
            <person name="Van de Peer Y."/>
            <person name="Liu Z.J."/>
        </authorList>
    </citation>
    <scope>NUCLEOTIDE SEQUENCE [LARGE SCALE GENOMIC DNA]</scope>
    <source>
        <strain evidence="4">Lor288</strain>
    </source>
</reference>
<feature type="region of interest" description="Disordered" evidence="1">
    <location>
        <begin position="91"/>
        <end position="195"/>
    </location>
</feature>
<proteinExistence type="predicted"/>
<feature type="compositionally biased region" description="Basic residues" evidence="1">
    <location>
        <begin position="106"/>
        <end position="125"/>
    </location>
</feature>
<keyword evidence="2" id="KW-0732">Signal</keyword>
<dbReference type="EMBL" id="JBBWWR010000017">
    <property type="protein sequence ID" value="KAK8945757.1"/>
    <property type="molecule type" value="Genomic_DNA"/>
</dbReference>
<keyword evidence="5" id="KW-1185">Reference proteome</keyword>
<dbReference type="Pfam" id="PF02727">
    <property type="entry name" value="Cu_amine_oxidN2"/>
    <property type="match status" value="1"/>
</dbReference>
<gene>
    <name evidence="4" type="ORF">KSP40_PGU003761</name>
</gene>
<feature type="signal peptide" evidence="2">
    <location>
        <begin position="1"/>
        <end position="21"/>
    </location>
</feature>
<evidence type="ECO:0000313" key="5">
    <source>
        <dbReference type="Proteomes" id="UP001412067"/>
    </source>
</evidence>
<dbReference type="Gene3D" id="3.10.450.40">
    <property type="match status" value="1"/>
</dbReference>
<feature type="chain" id="PRO_5046344558" description="Copper amine oxidase N2-terminal domain-containing protein" evidence="2">
    <location>
        <begin position="22"/>
        <end position="279"/>
    </location>
</feature>
<comment type="caution">
    <text evidence="4">The sequence shown here is derived from an EMBL/GenBank/DDBJ whole genome shotgun (WGS) entry which is preliminary data.</text>
</comment>
<dbReference type="SUPFAM" id="SSF54416">
    <property type="entry name" value="Amine oxidase N-terminal region"/>
    <property type="match status" value="1"/>
</dbReference>
<accession>A0ABR2LP01</accession>
<feature type="domain" description="Copper amine oxidase N2-terminal" evidence="3">
    <location>
        <begin position="37"/>
        <end position="98"/>
    </location>
</feature>
<feature type="compositionally biased region" description="Pro residues" evidence="1">
    <location>
        <begin position="132"/>
        <end position="156"/>
    </location>
</feature>
<evidence type="ECO:0000313" key="4">
    <source>
        <dbReference type="EMBL" id="KAK8945757.1"/>
    </source>
</evidence>
<evidence type="ECO:0000259" key="3">
    <source>
        <dbReference type="Pfam" id="PF02727"/>
    </source>
</evidence>
<organism evidence="4 5">
    <name type="scientific">Platanthera guangdongensis</name>
    <dbReference type="NCBI Taxonomy" id="2320717"/>
    <lineage>
        <taxon>Eukaryota</taxon>
        <taxon>Viridiplantae</taxon>
        <taxon>Streptophyta</taxon>
        <taxon>Embryophyta</taxon>
        <taxon>Tracheophyta</taxon>
        <taxon>Spermatophyta</taxon>
        <taxon>Magnoliopsida</taxon>
        <taxon>Liliopsida</taxon>
        <taxon>Asparagales</taxon>
        <taxon>Orchidaceae</taxon>
        <taxon>Orchidoideae</taxon>
        <taxon>Orchideae</taxon>
        <taxon>Orchidinae</taxon>
        <taxon>Platanthera</taxon>
    </lineage>
</organism>
<dbReference type="InterPro" id="IPR015800">
    <property type="entry name" value="Cu_amine_oxidase_N2"/>
</dbReference>
<evidence type="ECO:0000256" key="1">
    <source>
        <dbReference type="SAM" id="MobiDB-lite"/>
    </source>
</evidence>
<sequence length="279" mass="29550">MESLIPVSFFFLVTIITSASSSPPSSVDSHLGNIASHPLDPLTFSEISVARSILISHPPFSHPNPFPSIHSLSLLEPPKSSVLSWIPASPLPSRRASVTPTPQHHPSPHPRHLLPQRPLPLHHPHPSAFPASPSPTSPSPPPSPSPTPASSVPPSPVASTPPVSPASLYRRDGSARRRREGGSPRSSASPFLPAPPTFTCARSKALLLWSTSTPERCFGYATRGYKSLYQAGMAPTTVHRTAGGQWWSWDGDDGRREGVRGGGRAYGEVGEVGAALEGG</sequence>
<feature type="compositionally biased region" description="Low complexity" evidence="1">
    <location>
        <begin position="157"/>
        <end position="168"/>
    </location>
</feature>
<dbReference type="Proteomes" id="UP001412067">
    <property type="component" value="Unassembled WGS sequence"/>
</dbReference>
<dbReference type="InterPro" id="IPR016182">
    <property type="entry name" value="Cu_amine_oxidase_N-reg"/>
</dbReference>